<dbReference type="GO" id="GO:0016757">
    <property type="term" value="F:glycosyltransferase activity"/>
    <property type="evidence" value="ECO:0007669"/>
    <property type="project" value="UniProtKB-KW"/>
</dbReference>
<evidence type="ECO:0000259" key="1">
    <source>
        <dbReference type="Pfam" id="PF00535"/>
    </source>
</evidence>
<evidence type="ECO:0000313" key="2">
    <source>
        <dbReference type="EMBL" id="MFC0250421.1"/>
    </source>
</evidence>
<evidence type="ECO:0000313" key="3">
    <source>
        <dbReference type="Proteomes" id="UP001589773"/>
    </source>
</evidence>
<keyword evidence="2" id="KW-0808">Transferase</keyword>
<dbReference type="SUPFAM" id="SSF53448">
    <property type="entry name" value="Nucleotide-diphospho-sugar transferases"/>
    <property type="match status" value="1"/>
</dbReference>
<gene>
    <name evidence="2" type="ORF">ACFFJK_00840</name>
</gene>
<dbReference type="InterPro" id="IPR029044">
    <property type="entry name" value="Nucleotide-diphossugar_trans"/>
</dbReference>
<keyword evidence="3" id="KW-1185">Reference proteome</keyword>
<dbReference type="Gene3D" id="3.90.550.10">
    <property type="entry name" value="Spore Coat Polysaccharide Biosynthesis Protein SpsA, Chain A"/>
    <property type="match status" value="1"/>
</dbReference>
<dbReference type="InterPro" id="IPR001173">
    <property type="entry name" value="Glyco_trans_2-like"/>
</dbReference>
<dbReference type="SUPFAM" id="SSF53756">
    <property type="entry name" value="UDP-Glycosyltransferase/glycogen phosphorylase"/>
    <property type="match status" value="1"/>
</dbReference>
<dbReference type="EC" id="2.4.-.-" evidence="2"/>
<dbReference type="Pfam" id="PF00535">
    <property type="entry name" value="Glycos_transf_2"/>
    <property type="match status" value="1"/>
</dbReference>
<sequence length="637" mass="71443">MSVVMPTFEQAAFIGRALDSLRAQDYPDWEAVIVDDGSQDATCATLAPWLSDARVRYLRFERNGGLGRAINAGLDAARGELVAYLPSDDVFYRDHLAQLVACLERAPDAVLAYAGVRHHYNRTAPGVIPGACLQPVQCLHRRTALRWRERAEIESDDLDRLFWSALREAGPFVALGAVTCEWVDHPGQRHKRMREPSGGINPFRQYYRVTEPLRFHSTMGNAIDEARLYGEAGAPGEAEPRRAAALPGAARRSLKIVLCGELAYNADRVLALEALGHTLYGLWMGEPYWYNTVGPLPFGRVEDLPRQGWREALARIEPDLIYAQLNWQAVPFAHEVLLHTPDIPFVWHFKEGPFICLEKGTWPLLADLMRLADGCIYSTPEMREWFAGALPGLPAGRPEHVLDGDLPRRAWFGQARSPLLSAATGQVHTVVPGRPIGLHPPTVAELARRGIHLHFYGDFTQGQWLEWIAKARALAPEHLHLHANVDQDRWVEEFSRYDAGWLHVFHSKNGGEIRRADWDDLNYPARTATLAAAGLPMIQLDNRGAIVAAQALAEELGIGLFFEDIDDLARQLHDGARMAALRERVWQVRERFCFDTHAPGLVDYFERVLARFNDPGRAPARMPAPVPVRVPPGRRPR</sequence>
<name>A0ABV6FA66_9BURK</name>
<protein>
    <submittedName>
        <fullName evidence="2">Glycosyltransferase</fullName>
        <ecNumber evidence="2">2.4.-.-</ecNumber>
    </submittedName>
</protein>
<dbReference type="Proteomes" id="UP001589773">
    <property type="component" value="Unassembled WGS sequence"/>
</dbReference>
<keyword evidence="2" id="KW-0328">Glycosyltransferase</keyword>
<feature type="domain" description="Glycosyltransferase 2-like" evidence="1">
    <location>
        <begin position="2"/>
        <end position="118"/>
    </location>
</feature>
<proteinExistence type="predicted"/>
<reference evidence="2 3" key="1">
    <citation type="submission" date="2024-09" db="EMBL/GenBank/DDBJ databases">
        <authorList>
            <person name="Sun Q."/>
            <person name="Mori K."/>
        </authorList>
    </citation>
    <scope>NUCLEOTIDE SEQUENCE [LARGE SCALE GENOMIC DNA]</scope>
    <source>
        <strain evidence="2 3">CCM 7792</strain>
    </source>
</reference>
<dbReference type="PANTHER" id="PTHR43685">
    <property type="entry name" value="GLYCOSYLTRANSFERASE"/>
    <property type="match status" value="1"/>
</dbReference>
<comment type="caution">
    <text evidence="2">The sequence shown here is derived from an EMBL/GenBank/DDBJ whole genome shotgun (WGS) entry which is preliminary data.</text>
</comment>
<dbReference type="PANTHER" id="PTHR43685:SF2">
    <property type="entry name" value="GLYCOSYLTRANSFERASE 2-LIKE DOMAIN-CONTAINING PROTEIN"/>
    <property type="match status" value="1"/>
</dbReference>
<dbReference type="EMBL" id="JBHLWP010000001">
    <property type="protein sequence ID" value="MFC0250421.1"/>
    <property type="molecule type" value="Genomic_DNA"/>
</dbReference>
<accession>A0ABV6FA66</accession>
<organism evidence="2 3">
    <name type="scientific">Massilia consociata</name>
    <dbReference type="NCBI Taxonomy" id="760117"/>
    <lineage>
        <taxon>Bacteria</taxon>
        <taxon>Pseudomonadati</taxon>
        <taxon>Pseudomonadota</taxon>
        <taxon>Betaproteobacteria</taxon>
        <taxon>Burkholderiales</taxon>
        <taxon>Oxalobacteraceae</taxon>
        <taxon>Telluria group</taxon>
        <taxon>Massilia</taxon>
    </lineage>
</organism>
<dbReference type="InterPro" id="IPR050834">
    <property type="entry name" value="Glycosyltransf_2"/>
</dbReference>
<dbReference type="CDD" id="cd00761">
    <property type="entry name" value="Glyco_tranf_GTA_type"/>
    <property type="match status" value="1"/>
</dbReference>